<organism evidence="3 4">
    <name type="scientific">Amblyomma americanum</name>
    <name type="common">Lone star tick</name>
    <dbReference type="NCBI Taxonomy" id="6943"/>
    <lineage>
        <taxon>Eukaryota</taxon>
        <taxon>Metazoa</taxon>
        <taxon>Ecdysozoa</taxon>
        <taxon>Arthropoda</taxon>
        <taxon>Chelicerata</taxon>
        <taxon>Arachnida</taxon>
        <taxon>Acari</taxon>
        <taxon>Parasitiformes</taxon>
        <taxon>Ixodida</taxon>
        <taxon>Ixodoidea</taxon>
        <taxon>Ixodidae</taxon>
        <taxon>Amblyomminae</taxon>
        <taxon>Amblyomma</taxon>
    </lineage>
</organism>
<dbReference type="Proteomes" id="UP001321473">
    <property type="component" value="Unassembled WGS sequence"/>
</dbReference>
<feature type="transmembrane region" description="Helical" evidence="1">
    <location>
        <begin position="26"/>
        <end position="45"/>
    </location>
</feature>
<dbReference type="EMBL" id="JARKHS020003199">
    <property type="protein sequence ID" value="KAK8785932.1"/>
    <property type="molecule type" value="Genomic_DNA"/>
</dbReference>
<keyword evidence="1" id="KW-0472">Membrane</keyword>
<reference evidence="3 4" key="1">
    <citation type="journal article" date="2023" name="Arcadia Sci">
        <title>De novo assembly of a long-read Amblyomma americanum tick genome.</title>
        <authorList>
            <person name="Chou S."/>
            <person name="Poskanzer K.E."/>
            <person name="Rollins M."/>
            <person name="Thuy-Boun P.S."/>
        </authorList>
    </citation>
    <scope>NUCLEOTIDE SEQUENCE [LARGE SCALE GENOMIC DNA]</scope>
    <source>
        <strain evidence="3">F_SG_1</strain>
        <tissue evidence="3">Salivary glands</tissue>
    </source>
</reference>
<dbReference type="PANTHER" id="PTHR11005">
    <property type="entry name" value="LYSOSOMAL ACID LIPASE-RELATED"/>
    <property type="match status" value="1"/>
</dbReference>
<keyword evidence="1" id="KW-0812">Transmembrane</keyword>
<dbReference type="Gene3D" id="3.40.50.1820">
    <property type="entry name" value="alpha/beta hydrolase"/>
    <property type="match status" value="1"/>
</dbReference>
<feature type="transmembrane region" description="Helical" evidence="1">
    <location>
        <begin position="153"/>
        <end position="174"/>
    </location>
</feature>
<evidence type="ECO:0000259" key="2">
    <source>
        <dbReference type="Pfam" id="PF04083"/>
    </source>
</evidence>
<keyword evidence="4" id="KW-1185">Reference proteome</keyword>
<dbReference type="SUPFAM" id="SSF53474">
    <property type="entry name" value="alpha/beta-Hydrolases"/>
    <property type="match status" value="1"/>
</dbReference>
<dbReference type="InterPro" id="IPR006693">
    <property type="entry name" value="AB_hydrolase_lipase"/>
</dbReference>
<accession>A0AAQ4FH22</accession>
<evidence type="ECO:0000256" key="1">
    <source>
        <dbReference type="SAM" id="Phobius"/>
    </source>
</evidence>
<proteinExistence type="predicted"/>
<dbReference type="AlphaFoldDB" id="A0AAQ4FH22"/>
<keyword evidence="1" id="KW-1133">Transmembrane helix</keyword>
<gene>
    <name evidence="3" type="ORF">V5799_007702</name>
</gene>
<dbReference type="InterPro" id="IPR029058">
    <property type="entry name" value="AB_hydrolase_fold"/>
</dbReference>
<evidence type="ECO:0000313" key="4">
    <source>
        <dbReference type="Proteomes" id="UP001321473"/>
    </source>
</evidence>
<dbReference type="GO" id="GO:0006629">
    <property type="term" value="P:lipid metabolic process"/>
    <property type="evidence" value="ECO:0007669"/>
    <property type="project" value="InterPro"/>
</dbReference>
<comment type="caution">
    <text evidence="3">The sequence shown here is derived from an EMBL/GenBank/DDBJ whole genome shotgun (WGS) entry which is preliminary data.</text>
</comment>
<protein>
    <recommendedName>
        <fullName evidence="2">Partial AB-hydrolase lipase domain-containing protein</fullName>
    </recommendedName>
</protein>
<dbReference type="Pfam" id="PF04083">
    <property type="entry name" value="Abhydro_lipase"/>
    <property type="match status" value="1"/>
</dbReference>
<sequence length="407" mass="45850">MAGAAGMSSMTVFATIQHLFSTIPSWWTIAITAARFVSVTGYLFYDSLMYLVLRSTCQVLVWYVRAQRKAFHECGPAAAGETALATLRWEQPTSFKIDSVRQNMLKIREIKSFINVIWNPALSLSSALLLWIQCITFYAPLRNSVMRLDVCLSILYAWYVSISFLELAFISQTLSDEAQKLRESIRATMTVNATGDYLREVQHFHDTIDPEGLCINGAGFFRLSKPLIVTLLPGQGCSPGQRAVGRRKQVMRLQQLCSAVALVLGNIHCAHSRIHMDPDASRNVSELITSKGYPVEEHEVRTEDGYLLRIQRIPHGRLNDAEPTVYATGEKTPVLLMHGTAMSSTDFVLNFPHQSLGFLLADAGYDVWLGNFRGNVYTSHILYTRNNPAFWNFSNASIQIRNNIRKW</sequence>
<evidence type="ECO:0000313" key="3">
    <source>
        <dbReference type="EMBL" id="KAK8785932.1"/>
    </source>
</evidence>
<feature type="domain" description="Partial AB-hydrolase lipase" evidence="2">
    <location>
        <begin position="284"/>
        <end position="350"/>
    </location>
</feature>
<name>A0AAQ4FH22_AMBAM</name>
<feature type="transmembrane region" description="Helical" evidence="1">
    <location>
        <begin position="116"/>
        <end position="141"/>
    </location>
</feature>